<dbReference type="Pfam" id="PF00728">
    <property type="entry name" value="Glyco_hydro_20"/>
    <property type="match status" value="1"/>
</dbReference>
<keyword evidence="5" id="KW-0325">Glycoprotein</keyword>
<dbReference type="InterPro" id="IPR029019">
    <property type="entry name" value="HEX_eukaryotic_N"/>
</dbReference>
<reference evidence="10" key="1">
    <citation type="submission" date="2021-02" db="EMBL/GenBank/DDBJ databases">
        <authorList>
            <person name="Nowell W R."/>
        </authorList>
    </citation>
    <scope>NUCLEOTIDE SEQUENCE</scope>
</reference>
<dbReference type="EC" id="3.2.1.52" evidence="3"/>
<dbReference type="PRINTS" id="PR00738">
    <property type="entry name" value="GLHYDRLASE20"/>
</dbReference>
<dbReference type="Pfam" id="PF14845">
    <property type="entry name" value="Glycohydro_20b2"/>
    <property type="match status" value="1"/>
</dbReference>
<dbReference type="GO" id="GO:0005764">
    <property type="term" value="C:lysosome"/>
    <property type="evidence" value="ECO:0007669"/>
    <property type="project" value="TreeGrafter"/>
</dbReference>
<dbReference type="GO" id="GO:0004563">
    <property type="term" value="F:beta-N-acetylhexosaminidase activity"/>
    <property type="evidence" value="ECO:0007669"/>
    <property type="project" value="UniProtKB-EC"/>
</dbReference>
<feature type="domain" description="Glycoside hydrolase family 20 catalytic" evidence="8">
    <location>
        <begin position="359"/>
        <end position="486"/>
    </location>
</feature>
<keyword evidence="7" id="KW-0175">Coiled coil</keyword>
<evidence type="ECO:0000313" key="11">
    <source>
        <dbReference type="Proteomes" id="UP000663864"/>
    </source>
</evidence>
<dbReference type="GO" id="GO:0016020">
    <property type="term" value="C:membrane"/>
    <property type="evidence" value="ECO:0007669"/>
    <property type="project" value="TreeGrafter"/>
</dbReference>
<accession>A0A815PBB7</accession>
<dbReference type="InterPro" id="IPR015883">
    <property type="entry name" value="Glyco_hydro_20_cat"/>
</dbReference>
<feature type="domain" description="Beta-hexosaminidase eukaryotic type N-terminal" evidence="9">
    <location>
        <begin position="221"/>
        <end position="336"/>
    </location>
</feature>
<comment type="catalytic activity">
    <reaction evidence="1">
        <text>Hydrolysis of terminal non-reducing N-acetyl-D-hexosamine residues in N-acetyl-beta-D-hexosaminides.</text>
        <dbReference type="EC" id="3.2.1.52"/>
    </reaction>
</comment>
<evidence type="ECO:0000313" key="10">
    <source>
        <dbReference type="EMBL" id="CAF1446581.1"/>
    </source>
</evidence>
<evidence type="ECO:0000256" key="4">
    <source>
        <dbReference type="ARBA" id="ARBA00022801"/>
    </source>
</evidence>
<evidence type="ECO:0000259" key="9">
    <source>
        <dbReference type="Pfam" id="PF14845"/>
    </source>
</evidence>
<evidence type="ECO:0000256" key="1">
    <source>
        <dbReference type="ARBA" id="ARBA00001231"/>
    </source>
</evidence>
<dbReference type="AlphaFoldDB" id="A0A815PBB7"/>
<protein>
    <recommendedName>
        <fullName evidence="3">beta-N-acetylhexosaminidase</fullName>
        <ecNumber evidence="3">3.2.1.52</ecNumber>
    </recommendedName>
</protein>
<dbReference type="PANTHER" id="PTHR22600:SF21">
    <property type="entry name" value="BETA-HEXOSAMINIDASE A"/>
    <property type="match status" value="1"/>
</dbReference>
<dbReference type="EMBL" id="CAJNOT010004827">
    <property type="protein sequence ID" value="CAF1446581.1"/>
    <property type="molecule type" value="Genomic_DNA"/>
</dbReference>
<dbReference type="Gene3D" id="3.20.20.80">
    <property type="entry name" value="Glycosidases"/>
    <property type="match status" value="1"/>
</dbReference>
<comment type="similarity">
    <text evidence="2">Belongs to the glycosyl hydrolase 20 family.</text>
</comment>
<dbReference type="InterPro" id="IPR029018">
    <property type="entry name" value="Hex-like_dom2"/>
</dbReference>
<dbReference type="GO" id="GO:0006689">
    <property type="term" value="P:ganglioside catabolic process"/>
    <property type="evidence" value="ECO:0007669"/>
    <property type="project" value="TreeGrafter"/>
</dbReference>
<dbReference type="GO" id="GO:0005975">
    <property type="term" value="P:carbohydrate metabolic process"/>
    <property type="evidence" value="ECO:0007669"/>
    <property type="project" value="InterPro"/>
</dbReference>
<sequence length="486" mass="56624">MTSATSLSNVDDCESCVLCLSKYNRIRPSFCQCKHCSIPLCMDCMKEHHEEVLQDVAQISHQYNELKELLEMKQKMIVDETTKSIEDVNQYFKTYINELLETQEKIILDIEKAKQDAQSYVLKIDSDLRIVGIEIQGLAKQRIAQATKTKNLSTELKSIEQSIKKYQTIRTEKTSFIIILYLLYKKKSSTLLIDKNDYHYHFDNYHFEYENNSILTNINVIPFPQFIDKKNSVLIISNGFRIISKQNSTKDLRLALRRYSKYISLLAGISVEINQTFLSSENKLIIDCPLITSPNNTYPKLGEDESYTLNITKTGSYLYSLSLTGIIRGLSTFVQLIQRNASSDTFYIPLVNIIDRPRFIWRGLLLDVSRHWMPVSVIRRTLNTMELSKFNVLHLHLSDDQGFRVESIEHHLLYDRKYFFSQNDIEYLVEYARQRRIRIIPEFDMPGHTTSWFVGYPELASQPGPYQIATRWGVMKATMDPTKENT</sequence>
<dbReference type="SUPFAM" id="SSF55545">
    <property type="entry name" value="beta-N-acetylhexosaminidase-like domain"/>
    <property type="match status" value="1"/>
</dbReference>
<dbReference type="PANTHER" id="PTHR22600">
    <property type="entry name" value="BETA-HEXOSAMINIDASE"/>
    <property type="match status" value="1"/>
</dbReference>
<feature type="non-terminal residue" evidence="10">
    <location>
        <position position="486"/>
    </location>
</feature>
<evidence type="ECO:0000256" key="2">
    <source>
        <dbReference type="ARBA" id="ARBA00006285"/>
    </source>
</evidence>
<dbReference type="InterPro" id="IPR025705">
    <property type="entry name" value="Beta_hexosaminidase_sua/sub"/>
</dbReference>
<keyword evidence="6" id="KW-0326">Glycosidase</keyword>
<dbReference type="GO" id="GO:0030203">
    <property type="term" value="P:glycosaminoglycan metabolic process"/>
    <property type="evidence" value="ECO:0007669"/>
    <property type="project" value="TreeGrafter"/>
</dbReference>
<comment type="caution">
    <text evidence="10">The sequence shown here is derived from an EMBL/GenBank/DDBJ whole genome shotgun (WGS) entry which is preliminary data.</text>
</comment>
<dbReference type="InterPro" id="IPR017853">
    <property type="entry name" value="GH"/>
</dbReference>
<proteinExistence type="inferred from homology"/>
<gene>
    <name evidence="10" type="ORF">ZHD862_LOCUS35075</name>
</gene>
<evidence type="ECO:0000259" key="8">
    <source>
        <dbReference type="Pfam" id="PF00728"/>
    </source>
</evidence>
<evidence type="ECO:0000256" key="7">
    <source>
        <dbReference type="SAM" id="Coils"/>
    </source>
</evidence>
<keyword evidence="4" id="KW-0378">Hydrolase</keyword>
<evidence type="ECO:0000256" key="5">
    <source>
        <dbReference type="ARBA" id="ARBA00023180"/>
    </source>
</evidence>
<evidence type="ECO:0000256" key="6">
    <source>
        <dbReference type="ARBA" id="ARBA00023295"/>
    </source>
</evidence>
<evidence type="ECO:0000256" key="3">
    <source>
        <dbReference type="ARBA" id="ARBA00012663"/>
    </source>
</evidence>
<name>A0A815PBB7_9BILA</name>
<feature type="coiled-coil region" evidence="7">
    <location>
        <begin position="49"/>
        <end position="116"/>
    </location>
</feature>
<dbReference type="Proteomes" id="UP000663864">
    <property type="component" value="Unassembled WGS sequence"/>
</dbReference>
<organism evidence="10 11">
    <name type="scientific">Rotaria sordida</name>
    <dbReference type="NCBI Taxonomy" id="392033"/>
    <lineage>
        <taxon>Eukaryota</taxon>
        <taxon>Metazoa</taxon>
        <taxon>Spiralia</taxon>
        <taxon>Gnathifera</taxon>
        <taxon>Rotifera</taxon>
        <taxon>Eurotatoria</taxon>
        <taxon>Bdelloidea</taxon>
        <taxon>Philodinida</taxon>
        <taxon>Philodinidae</taxon>
        <taxon>Rotaria</taxon>
    </lineage>
</organism>
<dbReference type="SUPFAM" id="SSF51445">
    <property type="entry name" value="(Trans)glycosidases"/>
    <property type="match status" value="1"/>
</dbReference>
<dbReference type="Gene3D" id="3.30.379.10">
    <property type="entry name" value="Chitobiase/beta-hexosaminidase domain 2-like"/>
    <property type="match status" value="1"/>
</dbReference>